<name>F0WCR6_9STRA</name>
<reference evidence="1" key="1">
    <citation type="journal article" date="2011" name="PLoS Biol.">
        <title>Gene gain and loss during evolution of obligate parasitism in the white rust pathogen of Arabidopsis thaliana.</title>
        <authorList>
            <person name="Kemen E."/>
            <person name="Gardiner A."/>
            <person name="Schultz-Larsen T."/>
            <person name="Kemen A.C."/>
            <person name="Balmuth A.L."/>
            <person name="Robert-Seilaniantz A."/>
            <person name="Bailey K."/>
            <person name="Holub E."/>
            <person name="Studholme D.J."/>
            <person name="Maclean D."/>
            <person name="Jones J.D."/>
        </authorList>
    </citation>
    <scope>NUCLEOTIDE SEQUENCE</scope>
</reference>
<reference evidence="1" key="2">
    <citation type="submission" date="2011-02" db="EMBL/GenBank/DDBJ databases">
        <authorList>
            <person name="MacLean D."/>
        </authorList>
    </citation>
    <scope>NUCLEOTIDE SEQUENCE</scope>
</reference>
<proteinExistence type="predicted"/>
<evidence type="ECO:0000313" key="1">
    <source>
        <dbReference type="EMBL" id="CCA18987.1"/>
    </source>
</evidence>
<gene>
    <name evidence="1" type="primary">AlNc14C60G4445</name>
    <name evidence="1" type="ORF">ALNC14_051300</name>
</gene>
<organism evidence="1">
    <name type="scientific">Albugo laibachii Nc14</name>
    <dbReference type="NCBI Taxonomy" id="890382"/>
    <lineage>
        <taxon>Eukaryota</taxon>
        <taxon>Sar</taxon>
        <taxon>Stramenopiles</taxon>
        <taxon>Oomycota</taxon>
        <taxon>Peronosporomycetes</taxon>
        <taxon>Albuginales</taxon>
        <taxon>Albuginaceae</taxon>
        <taxon>Albugo</taxon>
    </lineage>
</organism>
<dbReference type="AlphaFoldDB" id="F0WCR6"/>
<protein>
    <submittedName>
        <fullName evidence="1">AlNc14C60G4445 protein</fullName>
    </submittedName>
</protein>
<dbReference type="HOGENOM" id="CLU_2781165_0_0_1"/>
<dbReference type="EMBL" id="FR824105">
    <property type="protein sequence ID" value="CCA18987.1"/>
    <property type="molecule type" value="Genomic_DNA"/>
</dbReference>
<sequence>MEPVVTSFSSVISHAKASGIKFKCVLLYKVDKWRDTIAIYHEANILIRFMPNIQMTGRILISQSSVELY</sequence>
<accession>F0WCR6</accession>